<proteinExistence type="predicted"/>
<dbReference type="EMBL" id="CP154858">
    <property type="protein sequence ID" value="XDT72940.1"/>
    <property type="molecule type" value="Genomic_DNA"/>
</dbReference>
<dbReference type="PANTHER" id="PTHR35791">
    <property type="entry name" value="UPF0754 MEMBRANE PROTEIN YHEB"/>
    <property type="match status" value="1"/>
</dbReference>
<dbReference type="RefSeq" id="WP_369601941.1">
    <property type="nucleotide sequence ID" value="NZ_CP154858.1"/>
</dbReference>
<feature type="transmembrane region" description="Helical" evidence="1">
    <location>
        <begin position="12"/>
        <end position="35"/>
    </location>
</feature>
<evidence type="ECO:0000256" key="1">
    <source>
        <dbReference type="SAM" id="Phobius"/>
    </source>
</evidence>
<name>A0AB39UXM1_9GAMM</name>
<dbReference type="PANTHER" id="PTHR35791:SF1">
    <property type="entry name" value="UPF0754 MEMBRANE PROTEIN YHEB"/>
    <property type="match status" value="1"/>
</dbReference>
<dbReference type="KEGG" id="tcd:AAIA72_02835"/>
<protein>
    <recommendedName>
        <fullName evidence="3">DUF445 family protein</fullName>
    </recommendedName>
</protein>
<evidence type="ECO:0008006" key="3">
    <source>
        <dbReference type="Google" id="ProtNLM"/>
    </source>
</evidence>
<organism evidence="2">
    <name type="scientific">Thermohahella caldifontis</name>
    <dbReference type="NCBI Taxonomy" id="3142973"/>
    <lineage>
        <taxon>Bacteria</taxon>
        <taxon>Pseudomonadati</taxon>
        <taxon>Pseudomonadota</taxon>
        <taxon>Gammaproteobacteria</taxon>
        <taxon>Oceanospirillales</taxon>
        <taxon>Hahellaceae</taxon>
        <taxon>Thermohahella</taxon>
    </lineage>
</organism>
<reference evidence="2" key="1">
    <citation type="submission" date="2024-05" db="EMBL/GenBank/DDBJ databases">
        <title>Genome sequencing of novel strain.</title>
        <authorList>
            <person name="Ganbat D."/>
            <person name="Ganbat S."/>
            <person name="Lee S.-J."/>
        </authorList>
    </citation>
    <scope>NUCLEOTIDE SEQUENCE</scope>
    <source>
        <strain evidence="2">SMD15-11</strain>
    </source>
</reference>
<dbReference type="AlphaFoldDB" id="A0AB39UXM1"/>
<evidence type="ECO:0000313" key="2">
    <source>
        <dbReference type="EMBL" id="XDT72940.1"/>
    </source>
</evidence>
<keyword evidence="1" id="KW-1133">Transmembrane helix</keyword>
<accession>A0AB39UXM1</accession>
<keyword evidence="1" id="KW-0472">Membrane</keyword>
<gene>
    <name evidence="2" type="ORF">AAIA72_02835</name>
</gene>
<sequence>MVLSSLEQVWIVLAAVACGAAVGWGTNALAVWMLFKPERFVGHPPWLGWQGVIPRRSVAIARACLDASLHHLHGLEQVVRDLDPDLLARHIVSVLDERVEELVDEVMDAHHPVLWENLPRRVREQVYAWVRRELPRRVNRLVDDIAHHADDLVDFYEVLEKEFGEHPERMAELFRCAGQHTFERLIAWGALWGGCWASSRVFCMCSGPRAGSGWRVRQSTDG</sequence>
<keyword evidence="1" id="KW-0812">Transmembrane</keyword>